<dbReference type="Pfam" id="PF08352">
    <property type="entry name" value="oligo_HPY"/>
    <property type="match status" value="1"/>
</dbReference>
<dbReference type="SUPFAM" id="SSF52540">
    <property type="entry name" value="P-loop containing nucleoside triphosphate hydrolases"/>
    <property type="match status" value="1"/>
</dbReference>
<dbReference type="InterPro" id="IPR003593">
    <property type="entry name" value="AAA+_ATPase"/>
</dbReference>
<name>A0ABT9DTU2_9PROT</name>
<dbReference type="EMBL" id="JAUTWS010000002">
    <property type="protein sequence ID" value="MDO9707321.1"/>
    <property type="molecule type" value="Genomic_DNA"/>
</dbReference>
<evidence type="ECO:0000256" key="5">
    <source>
        <dbReference type="ARBA" id="ARBA00022741"/>
    </source>
</evidence>
<dbReference type="InterPro" id="IPR003439">
    <property type="entry name" value="ABC_transporter-like_ATP-bd"/>
</dbReference>
<dbReference type="PANTHER" id="PTHR43297">
    <property type="entry name" value="OLIGOPEPTIDE TRANSPORT ATP-BINDING PROTEIN APPD"/>
    <property type="match status" value="1"/>
</dbReference>
<comment type="subcellular location">
    <subcellularLocation>
        <location evidence="1">Cell inner membrane</location>
        <topology evidence="1">Peripheral membrane protein</topology>
    </subcellularLocation>
</comment>
<keyword evidence="7" id="KW-0472">Membrane</keyword>
<organism evidence="9 10">
    <name type="scientific">Paracraurococcus lichenis</name>
    <dbReference type="NCBI Taxonomy" id="3064888"/>
    <lineage>
        <taxon>Bacteria</taxon>
        <taxon>Pseudomonadati</taxon>
        <taxon>Pseudomonadota</taxon>
        <taxon>Alphaproteobacteria</taxon>
        <taxon>Acetobacterales</taxon>
        <taxon>Roseomonadaceae</taxon>
        <taxon>Paracraurococcus</taxon>
    </lineage>
</organism>
<dbReference type="Pfam" id="PF00005">
    <property type="entry name" value="ABC_tran"/>
    <property type="match status" value="1"/>
</dbReference>
<dbReference type="CDD" id="cd03257">
    <property type="entry name" value="ABC_NikE_OppD_transporters"/>
    <property type="match status" value="1"/>
</dbReference>
<dbReference type="InterPro" id="IPR013563">
    <property type="entry name" value="Oligopep_ABC_C"/>
</dbReference>
<evidence type="ECO:0000256" key="7">
    <source>
        <dbReference type="ARBA" id="ARBA00023136"/>
    </source>
</evidence>
<evidence type="ECO:0000313" key="9">
    <source>
        <dbReference type="EMBL" id="MDO9707321.1"/>
    </source>
</evidence>
<dbReference type="PANTHER" id="PTHR43297:SF2">
    <property type="entry name" value="DIPEPTIDE TRANSPORT ATP-BINDING PROTEIN DPPD"/>
    <property type="match status" value="1"/>
</dbReference>
<feature type="domain" description="ABC transporter" evidence="8">
    <location>
        <begin position="19"/>
        <end position="268"/>
    </location>
</feature>
<dbReference type="PROSITE" id="PS50893">
    <property type="entry name" value="ABC_TRANSPORTER_2"/>
    <property type="match status" value="1"/>
</dbReference>
<comment type="caution">
    <text evidence="9">The sequence shown here is derived from an EMBL/GenBank/DDBJ whole genome shotgun (WGS) entry which is preliminary data.</text>
</comment>
<evidence type="ECO:0000259" key="8">
    <source>
        <dbReference type="PROSITE" id="PS50893"/>
    </source>
</evidence>
<dbReference type="InterPro" id="IPR050388">
    <property type="entry name" value="ABC_Ni/Peptide_Import"/>
</dbReference>
<evidence type="ECO:0000256" key="6">
    <source>
        <dbReference type="ARBA" id="ARBA00022840"/>
    </source>
</evidence>
<evidence type="ECO:0000256" key="1">
    <source>
        <dbReference type="ARBA" id="ARBA00004417"/>
    </source>
</evidence>
<gene>
    <name evidence="9" type="ORF">Q7A36_03120</name>
</gene>
<dbReference type="InterPro" id="IPR027417">
    <property type="entry name" value="P-loop_NTPase"/>
</dbReference>
<accession>A0ABT9DTU2</accession>
<evidence type="ECO:0000256" key="3">
    <source>
        <dbReference type="ARBA" id="ARBA00022448"/>
    </source>
</evidence>
<sequence length="337" mass="36066">MSEVMERPTVSETVAKPLVKMRDVGVKFVTRDRTVHAVNGVDLDLAAGEVLCILGESGSGKSVTMRALMRLLPKFARVSGSIEVAGRDVVAMDEGALSDFRGGDVAMIFQEPMTALDPVFTIGRQIAETVQRHEGLSRRAADARALELLELVQIPSAKRRLAAYPHELSGGLRQRAMIAVALACKPKLLLADEPTTALDATVQIQVLLLLRRLQEQLGMGVIFVTHDLGVAGEIADRVAVMYAGRVVEEGPVGALMQQPLHPYPRGLLGATVHPGMRGQRLTTIAGAPPSLETAPTTCPFAPRCPEAEPACQEEMGPAPRRPVPGRMARCVRVPASG</sequence>
<evidence type="ECO:0000256" key="2">
    <source>
        <dbReference type="ARBA" id="ARBA00005417"/>
    </source>
</evidence>
<protein>
    <submittedName>
        <fullName evidence="9">ABC transporter ATP-binding protein</fullName>
    </submittedName>
</protein>
<keyword evidence="5" id="KW-0547">Nucleotide-binding</keyword>
<proteinExistence type="inferred from homology"/>
<dbReference type="GO" id="GO:0005524">
    <property type="term" value="F:ATP binding"/>
    <property type="evidence" value="ECO:0007669"/>
    <property type="project" value="UniProtKB-KW"/>
</dbReference>
<comment type="similarity">
    <text evidence="2">Belongs to the ABC transporter superfamily.</text>
</comment>
<keyword evidence="4" id="KW-1003">Cell membrane</keyword>
<keyword evidence="10" id="KW-1185">Reference proteome</keyword>
<evidence type="ECO:0000256" key="4">
    <source>
        <dbReference type="ARBA" id="ARBA00022475"/>
    </source>
</evidence>
<dbReference type="RefSeq" id="WP_305102186.1">
    <property type="nucleotide sequence ID" value="NZ_JAUTWS010000002.1"/>
</dbReference>
<dbReference type="NCBIfam" id="TIGR01727">
    <property type="entry name" value="oligo_HPY"/>
    <property type="match status" value="1"/>
</dbReference>
<dbReference type="Proteomes" id="UP001243009">
    <property type="component" value="Unassembled WGS sequence"/>
</dbReference>
<keyword evidence="3" id="KW-0813">Transport</keyword>
<evidence type="ECO:0000313" key="10">
    <source>
        <dbReference type="Proteomes" id="UP001243009"/>
    </source>
</evidence>
<dbReference type="SMART" id="SM00382">
    <property type="entry name" value="AAA"/>
    <property type="match status" value="1"/>
</dbReference>
<keyword evidence="6 9" id="KW-0067">ATP-binding</keyword>
<dbReference type="Gene3D" id="3.40.50.300">
    <property type="entry name" value="P-loop containing nucleotide triphosphate hydrolases"/>
    <property type="match status" value="1"/>
</dbReference>
<reference evidence="9 10" key="1">
    <citation type="submission" date="2023-08" db="EMBL/GenBank/DDBJ databases">
        <title>The draft genome sequence of Paracraurococcus sp. LOR1-02.</title>
        <authorList>
            <person name="Kingkaew E."/>
            <person name="Tanasupawat S."/>
        </authorList>
    </citation>
    <scope>NUCLEOTIDE SEQUENCE [LARGE SCALE GENOMIC DNA]</scope>
    <source>
        <strain evidence="9 10">LOR1-02</strain>
    </source>
</reference>